<name>A0ABR3MJ89_9TELE</name>
<comment type="caution">
    <text evidence="1">The sequence shown here is derived from an EMBL/GenBank/DDBJ whole genome shotgun (WGS) entry which is preliminary data.</text>
</comment>
<protein>
    <submittedName>
        <fullName evidence="1">Uncharacterized protein</fullName>
    </submittedName>
</protein>
<sequence length="78" mass="8624">MYSIKTQNVFVTRVRHSAIIRSSPAQAQSLPVHFWQCQHCLFKGSRSAATSALAENPAEIRLVHVLLTPCCLGLVCQC</sequence>
<keyword evidence="2" id="KW-1185">Reference proteome</keyword>
<evidence type="ECO:0000313" key="1">
    <source>
        <dbReference type="EMBL" id="KAL1265080.1"/>
    </source>
</evidence>
<dbReference type="EMBL" id="JAYMGO010000011">
    <property type="protein sequence ID" value="KAL1265080.1"/>
    <property type="molecule type" value="Genomic_DNA"/>
</dbReference>
<organism evidence="1 2">
    <name type="scientific">Cirrhinus molitorella</name>
    <name type="common">mud carp</name>
    <dbReference type="NCBI Taxonomy" id="172907"/>
    <lineage>
        <taxon>Eukaryota</taxon>
        <taxon>Metazoa</taxon>
        <taxon>Chordata</taxon>
        <taxon>Craniata</taxon>
        <taxon>Vertebrata</taxon>
        <taxon>Euteleostomi</taxon>
        <taxon>Actinopterygii</taxon>
        <taxon>Neopterygii</taxon>
        <taxon>Teleostei</taxon>
        <taxon>Ostariophysi</taxon>
        <taxon>Cypriniformes</taxon>
        <taxon>Cyprinidae</taxon>
        <taxon>Labeoninae</taxon>
        <taxon>Labeonini</taxon>
        <taxon>Cirrhinus</taxon>
    </lineage>
</organism>
<dbReference type="Proteomes" id="UP001558613">
    <property type="component" value="Unassembled WGS sequence"/>
</dbReference>
<reference evidence="1 2" key="1">
    <citation type="submission" date="2023-09" db="EMBL/GenBank/DDBJ databases">
        <authorList>
            <person name="Wang M."/>
        </authorList>
    </citation>
    <scope>NUCLEOTIDE SEQUENCE [LARGE SCALE GENOMIC DNA]</scope>
    <source>
        <strain evidence="1">GT-2023</strain>
        <tissue evidence="1">Liver</tissue>
    </source>
</reference>
<proteinExistence type="predicted"/>
<accession>A0ABR3MJ89</accession>
<gene>
    <name evidence="1" type="ORF">QQF64_003107</name>
</gene>
<evidence type="ECO:0000313" key="2">
    <source>
        <dbReference type="Proteomes" id="UP001558613"/>
    </source>
</evidence>